<dbReference type="AlphaFoldDB" id="X1PYQ7"/>
<feature type="non-terminal residue" evidence="1">
    <location>
        <position position="1"/>
    </location>
</feature>
<name>X1PYQ7_9ZZZZ</name>
<sequence>SIVYLQPHLEKILDLTIQKAEALGYEDRIYDALLYEFEPEMKTSQVEKLFNELKTGLIPIVKAISNKLDIIDDSIFDQEFDEDKQWNFGIEVIKNLGFDFKRGRQDCSAHPFTTGFSTDDVRITTHIYKDQFKSALFSSIHESGHAMYDQGLDKKFNRTILRNGASLGVHESQSRLWENIIGRNKNFWIFWLPHLKKYFPTQLEEVDVNTFYKAINKVEPSLIRIEADEITYNLHIFLRFEIENLMLEHKI</sequence>
<dbReference type="GO" id="GO:0006508">
    <property type="term" value="P:proteolysis"/>
    <property type="evidence" value="ECO:0007669"/>
    <property type="project" value="InterPro"/>
</dbReference>
<dbReference type="SUPFAM" id="SSF55486">
    <property type="entry name" value="Metalloproteases ('zincins'), catalytic domain"/>
    <property type="match status" value="1"/>
</dbReference>
<protein>
    <recommendedName>
        <fullName evidence="2">Carboxypeptidase M32</fullName>
    </recommendedName>
</protein>
<dbReference type="PROSITE" id="PS52034">
    <property type="entry name" value="PEPTIDASE_M32"/>
    <property type="match status" value="1"/>
</dbReference>
<dbReference type="PANTHER" id="PTHR34217">
    <property type="entry name" value="METAL-DEPENDENT CARBOXYPEPTIDASE"/>
    <property type="match status" value="1"/>
</dbReference>
<feature type="non-terminal residue" evidence="1">
    <location>
        <position position="251"/>
    </location>
</feature>
<comment type="caution">
    <text evidence="1">The sequence shown here is derived from an EMBL/GenBank/DDBJ whole genome shotgun (WGS) entry which is preliminary data.</text>
</comment>
<dbReference type="Pfam" id="PF02074">
    <property type="entry name" value="Peptidase_M32"/>
    <property type="match status" value="1"/>
</dbReference>
<proteinExistence type="predicted"/>
<dbReference type="InterPro" id="IPR001333">
    <property type="entry name" value="Peptidase_M32_Taq"/>
</dbReference>
<dbReference type="GO" id="GO:0004181">
    <property type="term" value="F:metallocarboxypeptidase activity"/>
    <property type="evidence" value="ECO:0007669"/>
    <property type="project" value="InterPro"/>
</dbReference>
<dbReference type="Gene3D" id="1.10.1370.30">
    <property type="match status" value="1"/>
</dbReference>
<accession>X1PYQ7</accession>
<reference evidence="1" key="1">
    <citation type="journal article" date="2014" name="Front. Microbiol.">
        <title>High frequency of phylogenetically diverse reductive dehalogenase-homologous genes in deep subseafloor sedimentary metagenomes.</title>
        <authorList>
            <person name="Kawai M."/>
            <person name="Futagami T."/>
            <person name="Toyoda A."/>
            <person name="Takaki Y."/>
            <person name="Nishi S."/>
            <person name="Hori S."/>
            <person name="Arai W."/>
            <person name="Tsubouchi T."/>
            <person name="Morono Y."/>
            <person name="Uchiyama I."/>
            <person name="Ito T."/>
            <person name="Fujiyama A."/>
            <person name="Inagaki F."/>
            <person name="Takami H."/>
        </authorList>
    </citation>
    <scope>NUCLEOTIDE SEQUENCE</scope>
    <source>
        <strain evidence="1">Expedition CK06-06</strain>
    </source>
</reference>
<evidence type="ECO:0000313" key="1">
    <source>
        <dbReference type="EMBL" id="GAI43970.1"/>
    </source>
</evidence>
<gene>
    <name evidence="1" type="ORF">S06H3_50534</name>
</gene>
<dbReference type="PRINTS" id="PR00998">
    <property type="entry name" value="CRBOXYPTASET"/>
</dbReference>
<dbReference type="EMBL" id="BARV01032003">
    <property type="protein sequence ID" value="GAI43970.1"/>
    <property type="molecule type" value="Genomic_DNA"/>
</dbReference>
<dbReference type="PANTHER" id="PTHR34217:SF1">
    <property type="entry name" value="CARBOXYPEPTIDASE 1"/>
    <property type="match status" value="1"/>
</dbReference>
<organism evidence="1">
    <name type="scientific">marine sediment metagenome</name>
    <dbReference type="NCBI Taxonomy" id="412755"/>
    <lineage>
        <taxon>unclassified sequences</taxon>
        <taxon>metagenomes</taxon>
        <taxon>ecological metagenomes</taxon>
    </lineage>
</organism>
<evidence type="ECO:0008006" key="2">
    <source>
        <dbReference type="Google" id="ProtNLM"/>
    </source>
</evidence>